<keyword evidence="5" id="KW-1185">Reference proteome</keyword>
<accession>A0A0K2XB79</accession>
<dbReference type="PANTHER" id="PTHR42879">
    <property type="entry name" value="3-OXOACYL-(ACYL-CARRIER-PROTEIN) REDUCTASE"/>
    <property type="match status" value="1"/>
</dbReference>
<dbReference type="EMBL" id="CDMH01000046">
    <property type="protein sequence ID" value="CRF42793.1"/>
    <property type="molecule type" value="Genomic_DNA"/>
</dbReference>
<dbReference type="NCBIfam" id="NF009093">
    <property type="entry name" value="PRK12429.1"/>
    <property type="match status" value="1"/>
</dbReference>
<protein>
    <submittedName>
        <fullName evidence="3">D-beta-hydroxybutyrate dehydrogenase</fullName>
        <ecNumber evidence="3">1.1.1.30</ecNumber>
    </submittedName>
</protein>
<dbReference type="STRING" id="1578720.HAL011_02610"/>
<dbReference type="InterPro" id="IPR036291">
    <property type="entry name" value="NAD(P)-bd_dom_sf"/>
</dbReference>
<dbReference type="RefSeq" id="WP_053941404.1">
    <property type="nucleotide sequence ID" value="NZ_BSWO01000029.1"/>
</dbReference>
<dbReference type="PRINTS" id="PR00081">
    <property type="entry name" value="GDHRDH"/>
</dbReference>
<dbReference type="InterPro" id="IPR050259">
    <property type="entry name" value="SDR"/>
</dbReference>
<dbReference type="EMBL" id="CDML01000008">
    <property type="protein sequence ID" value="CRF40502.1"/>
    <property type="molecule type" value="Genomic_DNA"/>
</dbReference>
<dbReference type="Gene3D" id="3.40.50.720">
    <property type="entry name" value="NAD(P)-binding Rossmann-like Domain"/>
    <property type="match status" value="1"/>
</dbReference>
<evidence type="ECO:0000256" key="1">
    <source>
        <dbReference type="ARBA" id="ARBA00006484"/>
    </source>
</evidence>
<dbReference type="Proteomes" id="UP000041394">
    <property type="component" value="Unassembled WGS sequence"/>
</dbReference>
<dbReference type="Proteomes" id="UP000038622">
    <property type="component" value="Unassembled WGS sequence"/>
</dbReference>
<sequence>MVVVVTGSASGIGLGVAQAFLKEGHQVVFSDLNQEALEQVASTTPSKNARFVPCDVANEDSCQNLITQTQKAFNAVDVLINNAGFQHVAFIEDFPTDIFEKMLKVELVGPFMLTKYALPIMKAQKFGRILNMASINGLVGFAGKAAYNSAKHGLIGLTKVCALEGAPFNITANALCPGYVDTPLVRNQLADLAKTRQISQEEALEKIIYPLIPQKRLIAIEDIAQYALFLVSDAGKNITGQACVIDGGYTAQ</sequence>
<name>A0A0K2XB79_9HELI</name>
<dbReference type="PANTHER" id="PTHR42879:SF2">
    <property type="entry name" value="3-OXOACYL-[ACYL-CARRIER-PROTEIN] REDUCTASE FABG"/>
    <property type="match status" value="1"/>
</dbReference>
<evidence type="ECO:0000313" key="5">
    <source>
        <dbReference type="Proteomes" id="UP000038622"/>
    </source>
</evidence>
<comment type="similarity">
    <text evidence="1">Belongs to the short-chain dehydrogenases/reductases (SDR) family.</text>
</comment>
<dbReference type="AlphaFoldDB" id="A0A0K2XB79"/>
<dbReference type="InterPro" id="IPR011294">
    <property type="entry name" value="3-OHbutyrate_DH"/>
</dbReference>
<dbReference type="EC" id="1.1.1.30" evidence="3"/>
<evidence type="ECO:0000313" key="3">
    <source>
        <dbReference type="EMBL" id="CRF42793.1"/>
    </source>
</evidence>
<organism evidence="3 7">
    <name type="scientific">Helicobacter ailurogastricus</name>
    <dbReference type="NCBI Taxonomy" id="1578720"/>
    <lineage>
        <taxon>Bacteria</taxon>
        <taxon>Pseudomonadati</taxon>
        <taxon>Campylobacterota</taxon>
        <taxon>Epsilonproteobacteria</taxon>
        <taxon>Campylobacterales</taxon>
        <taxon>Helicobacteraceae</taxon>
        <taxon>Helicobacter</taxon>
    </lineage>
</organism>
<evidence type="ECO:0000313" key="7">
    <source>
        <dbReference type="Proteomes" id="UP000045175"/>
    </source>
</evidence>
<gene>
    <name evidence="2" type="ORF">HAL011_02610</name>
    <name evidence="3" type="ORF">HAL013_10010</name>
    <name evidence="4" type="ORF">HAL09_14640</name>
</gene>
<evidence type="ECO:0000313" key="6">
    <source>
        <dbReference type="Proteomes" id="UP000041394"/>
    </source>
</evidence>
<proteinExistence type="inferred from homology"/>
<dbReference type="FunFam" id="3.40.50.720:FF:000084">
    <property type="entry name" value="Short-chain dehydrogenase reductase"/>
    <property type="match status" value="1"/>
</dbReference>
<reference evidence="6 7" key="3">
    <citation type="submission" date="2014-12" db="EMBL/GenBank/DDBJ databases">
        <authorList>
            <person name="Jaenicke S."/>
        </authorList>
    </citation>
    <scope>NUCLEOTIDE SEQUENCE [LARGE SCALE GENOMIC DNA]</scope>
</reference>
<reference evidence="3" key="1">
    <citation type="submission" date="2014-12" db="EMBL/GenBank/DDBJ databases">
        <title>Whole genome sequences of four Staphylococcus schleiferi canine isolates.</title>
        <authorList>
            <person name="Misic A.M."/>
            <person name="Cain C."/>
            <person name="Morris D.O."/>
            <person name="Rankin S."/>
            <person name="Beiting D."/>
        </authorList>
    </citation>
    <scope>NUCLEOTIDE SEQUENCE</scope>
    <source>
        <strain evidence="2">ASB11</strain>
        <strain evidence="3">ASB13</strain>
        <strain evidence="4">ASB9</strain>
    </source>
</reference>
<dbReference type="NCBIfam" id="TIGR01963">
    <property type="entry name" value="PHB_DH"/>
    <property type="match status" value="1"/>
</dbReference>
<dbReference type="SUPFAM" id="SSF51735">
    <property type="entry name" value="NAD(P)-binding Rossmann-fold domains"/>
    <property type="match status" value="1"/>
</dbReference>
<dbReference type="PRINTS" id="PR00080">
    <property type="entry name" value="SDRFAMILY"/>
</dbReference>
<dbReference type="GO" id="GO:0003858">
    <property type="term" value="F:3-hydroxybutyrate dehydrogenase activity"/>
    <property type="evidence" value="ECO:0007669"/>
    <property type="project" value="UniProtKB-EC"/>
</dbReference>
<keyword evidence="3" id="KW-0560">Oxidoreductase</keyword>
<reference evidence="5" key="2">
    <citation type="submission" date="2014-12" db="EMBL/GenBank/DDBJ databases">
        <authorList>
            <person name="Smet A."/>
        </authorList>
    </citation>
    <scope>NUCLEOTIDE SEQUENCE [LARGE SCALE GENOMIC DNA]</scope>
</reference>
<dbReference type="Proteomes" id="UP000045175">
    <property type="component" value="Unassembled WGS sequence"/>
</dbReference>
<dbReference type="OrthoDB" id="5359522at2"/>
<dbReference type="InterPro" id="IPR002347">
    <property type="entry name" value="SDR_fam"/>
</dbReference>
<evidence type="ECO:0000313" key="2">
    <source>
        <dbReference type="EMBL" id="CRF40502.1"/>
    </source>
</evidence>
<evidence type="ECO:0000313" key="4">
    <source>
        <dbReference type="EMBL" id="CRF44849.1"/>
    </source>
</evidence>
<dbReference type="Pfam" id="PF13561">
    <property type="entry name" value="adh_short_C2"/>
    <property type="match status" value="1"/>
</dbReference>
<dbReference type="EMBL" id="CDMN01000060">
    <property type="protein sequence ID" value="CRF44849.1"/>
    <property type="molecule type" value="Genomic_DNA"/>
</dbReference>